<dbReference type="InterPro" id="IPR011032">
    <property type="entry name" value="GroES-like_sf"/>
</dbReference>
<dbReference type="Gene3D" id="3.40.50.720">
    <property type="entry name" value="NAD(P)-binding Rossmann-like Domain"/>
    <property type="match status" value="1"/>
</dbReference>
<evidence type="ECO:0000313" key="4">
    <source>
        <dbReference type="EMBL" id="WDF70809.1"/>
    </source>
</evidence>
<proteinExistence type="predicted"/>
<feature type="domain" description="Enoyl reductase (ER)" evidence="3">
    <location>
        <begin position="10"/>
        <end position="319"/>
    </location>
</feature>
<accession>A0ABY7WQI9</accession>
<reference evidence="4 5" key="1">
    <citation type="submission" date="2023-02" db="EMBL/GenBank/DDBJ databases">
        <title>Genome sequence of Sphingobacterium sp. KACC 22765.</title>
        <authorList>
            <person name="Kim S."/>
            <person name="Heo J."/>
            <person name="Kwon S.-W."/>
        </authorList>
    </citation>
    <scope>NUCLEOTIDE SEQUENCE [LARGE SCALE GENOMIC DNA]</scope>
    <source>
        <strain evidence="4 5">KACC 22765</strain>
    </source>
</reference>
<dbReference type="Pfam" id="PF00107">
    <property type="entry name" value="ADH_zinc_N"/>
    <property type="match status" value="1"/>
</dbReference>
<evidence type="ECO:0000259" key="3">
    <source>
        <dbReference type="SMART" id="SM00829"/>
    </source>
</evidence>
<evidence type="ECO:0000256" key="2">
    <source>
        <dbReference type="ARBA" id="ARBA00023002"/>
    </source>
</evidence>
<dbReference type="SUPFAM" id="SSF50129">
    <property type="entry name" value="GroES-like"/>
    <property type="match status" value="1"/>
</dbReference>
<dbReference type="InterPro" id="IPR036291">
    <property type="entry name" value="NAD(P)-bd_dom_sf"/>
</dbReference>
<dbReference type="Pfam" id="PF08240">
    <property type="entry name" value="ADH_N"/>
    <property type="match status" value="1"/>
</dbReference>
<gene>
    <name evidence="4" type="ORF">PQ465_10620</name>
</gene>
<name>A0ABY7WQI9_9SPHI</name>
<dbReference type="Gene3D" id="3.90.180.10">
    <property type="entry name" value="Medium-chain alcohol dehydrogenases, catalytic domain"/>
    <property type="match status" value="1"/>
</dbReference>
<dbReference type="EMBL" id="CP117880">
    <property type="protein sequence ID" value="WDF70809.1"/>
    <property type="molecule type" value="Genomic_DNA"/>
</dbReference>
<dbReference type="RefSeq" id="WP_274269513.1">
    <property type="nucleotide sequence ID" value="NZ_CP117880.1"/>
</dbReference>
<keyword evidence="2" id="KW-0560">Oxidoreductase</keyword>
<keyword evidence="1" id="KW-0521">NADP</keyword>
<organism evidence="4 5">
    <name type="scientific">Sphingobacterium oryzagri</name>
    <dbReference type="NCBI Taxonomy" id="3025669"/>
    <lineage>
        <taxon>Bacteria</taxon>
        <taxon>Pseudomonadati</taxon>
        <taxon>Bacteroidota</taxon>
        <taxon>Sphingobacteriia</taxon>
        <taxon>Sphingobacteriales</taxon>
        <taxon>Sphingobacteriaceae</taxon>
        <taxon>Sphingobacterium</taxon>
    </lineage>
</organism>
<sequence>MKAIVITEAGGPEVLKLMNRPDAVCTDEEVLIEVKAAGVNRPDVFQRKGNYPAPKGVVPDIPGLEVAGQIVAVGAAVSRWQIGDEVCALVAGGGYATLVSAHADLCLPVPNGITYAEAAILPETIYTVWDNVFRRGALKHGEHLLVHGGTGGIGSTAIQLAKACGARVSTTAGSAEKCLFCKELGADIAINYKEEDFAERLKGEGVNVILDSIGGSYFEKNIDILTADGRLVYINAMQGKQVSLDIVSMMQKRLQITGSTLRSREVAFKAQLTREIQEFIWPLIGDTFKPQLYKKIPLADAAESHRLMENGDLLGKLVLTI</sequence>
<dbReference type="SMART" id="SM00829">
    <property type="entry name" value="PKS_ER"/>
    <property type="match status" value="1"/>
</dbReference>
<dbReference type="InterPro" id="IPR013154">
    <property type="entry name" value="ADH-like_N"/>
</dbReference>
<dbReference type="Proteomes" id="UP001221558">
    <property type="component" value="Chromosome"/>
</dbReference>
<dbReference type="PANTHER" id="PTHR48106:SF8">
    <property type="entry name" value="OS02G0805600 PROTEIN"/>
    <property type="match status" value="1"/>
</dbReference>
<dbReference type="NCBIfam" id="TIGR02824">
    <property type="entry name" value="quinone_pig3"/>
    <property type="match status" value="1"/>
</dbReference>
<keyword evidence="5" id="KW-1185">Reference proteome</keyword>
<evidence type="ECO:0000313" key="5">
    <source>
        <dbReference type="Proteomes" id="UP001221558"/>
    </source>
</evidence>
<dbReference type="InterPro" id="IPR014189">
    <property type="entry name" value="Quinone_OxRdtase_PIG3"/>
</dbReference>
<dbReference type="SUPFAM" id="SSF51735">
    <property type="entry name" value="NAD(P)-binding Rossmann-fold domains"/>
    <property type="match status" value="1"/>
</dbReference>
<protein>
    <submittedName>
        <fullName evidence="4">NAD(P)H-quinone oxidoreductase</fullName>
    </submittedName>
</protein>
<evidence type="ECO:0000256" key="1">
    <source>
        <dbReference type="ARBA" id="ARBA00022857"/>
    </source>
</evidence>
<dbReference type="CDD" id="cd05276">
    <property type="entry name" value="p53_inducible_oxidoreductase"/>
    <property type="match status" value="1"/>
</dbReference>
<dbReference type="PANTHER" id="PTHR48106">
    <property type="entry name" value="QUINONE OXIDOREDUCTASE PIG3-RELATED"/>
    <property type="match status" value="1"/>
</dbReference>
<dbReference type="InterPro" id="IPR020843">
    <property type="entry name" value="ER"/>
</dbReference>
<dbReference type="InterPro" id="IPR013149">
    <property type="entry name" value="ADH-like_C"/>
</dbReference>